<evidence type="ECO:0000313" key="3">
    <source>
        <dbReference type="Proteomes" id="UP000264006"/>
    </source>
</evidence>
<dbReference type="Proteomes" id="UP000264006">
    <property type="component" value="Chromosome"/>
</dbReference>
<dbReference type="AlphaFoldDB" id="A0A346XYZ4"/>
<evidence type="ECO:0000256" key="1">
    <source>
        <dbReference type="ARBA" id="ARBA00007529"/>
    </source>
</evidence>
<dbReference type="Gene3D" id="3.10.310.10">
    <property type="entry name" value="Diaminopimelate Epimerase, Chain A, domain 1"/>
    <property type="match status" value="2"/>
</dbReference>
<dbReference type="PIRSF" id="PIRSF029792">
    <property type="entry name" value="Pro_racemase"/>
    <property type="match status" value="1"/>
</dbReference>
<gene>
    <name evidence="2" type="ORF">DVS28_a2762</name>
</gene>
<organism evidence="2 3">
    <name type="scientific">Euzebya pacifica</name>
    <dbReference type="NCBI Taxonomy" id="1608957"/>
    <lineage>
        <taxon>Bacteria</taxon>
        <taxon>Bacillati</taxon>
        <taxon>Actinomycetota</taxon>
        <taxon>Nitriliruptoria</taxon>
        <taxon>Euzebyales</taxon>
    </lineage>
</organism>
<dbReference type="SFLD" id="SFLDS00028">
    <property type="entry name" value="Proline_Racemase"/>
    <property type="match status" value="1"/>
</dbReference>
<proteinExistence type="inferred from homology"/>
<evidence type="ECO:0000313" key="2">
    <source>
        <dbReference type="EMBL" id="AXV07441.1"/>
    </source>
</evidence>
<dbReference type="SUPFAM" id="SSF54506">
    <property type="entry name" value="Diaminopimelate epimerase-like"/>
    <property type="match status" value="1"/>
</dbReference>
<dbReference type="PANTHER" id="PTHR33442">
    <property type="entry name" value="TRANS-3-HYDROXY-L-PROLINE DEHYDRATASE"/>
    <property type="match status" value="1"/>
</dbReference>
<name>A0A346XYZ4_9ACTN</name>
<dbReference type="FunFam" id="3.10.310.10:FF:000003">
    <property type="entry name" value="Proline racemase"/>
    <property type="match status" value="1"/>
</dbReference>
<dbReference type="GO" id="GO:0047580">
    <property type="term" value="F:4-hydroxyproline epimerase activity"/>
    <property type="evidence" value="ECO:0007669"/>
    <property type="project" value="TreeGrafter"/>
</dbReference>
<sequence>MTVQTHDYHTGGEPFRIVTGGIPPIGGSTVLQRRAWIAEHLDHVRQLLVNEPRGHADMYGGFVVPPDDDGADLGVVFFHNEGYSTACGHGTIALATWAVESGIVPVTGDVVDVVIDVPSGRLPTRVHVRPDGTVEQVVFTNVPSFVKAHVGMEVHGIAVDVDIAFGGAFYAILPAAAVDLEVVPEQLDEIIVTCRSIKDALNASEEFVHPDIPELRDIYGVILVDELEDADDGSLRQRNVTVFADGEVDRSATGSGTSARLALLHRQGVLDAGRMLHNHSIVGSVMTGAVSAEATVGDYPAVVTHVGGQAFPTGMHTFVLRPDDPIGTGFLLR</sequence>
<dbReference type="Pfam" id="PF05544">
    <property type="entry name" value="Pro_racemase"/>
    <property type="match status" value="1"/>
</dbReference>
<dbReference type="KEGG" id="euz:DVS28_a2762"/>
<accession>A0A346XYZ4</accession>
<reference evidence="2 3" key="1">
    <citation type="submission" date="2018-09" db="EMBL/GenBank/DDBJ databases">
        <title>Complete genome sequence of Euzebya sp. DY32-46 isolated from seawater of Pacific Ocean.</title>
        <authorList>
            <person name="Xu L."/>
            <person name="Wu Y.-H."/>
            <person name="Xu X.-W."/>
        </authorList>
    </citation>
    <scope>NUCLEOTIDE SEQUENCE [LARGE SCALE GENOMIC DNA]</scope>
    <source>
        <strain evidence="2 3">DY32-46</strain>
    </source>
</reference>
<comment type="similarity">
    <text evidence="1">Belongs to the proline racemase family.</text>
</comment>
<dbReference type="OrthoDB" id="181267at2"/>
<dbReference type="PANTHER" id="PTHR33442:SF1">
    <property type="entry name" value="TRANS-3-HYDROXY-L-PROLINE DEHYDRATASE"/>
    <property type="match status" value="1"/>
</dbReference>
<keyword evidence="3" id="KW-1185">Reference proteome</keyword>
<dbReference type="InterPro" id="IPR008794">
    <property type="entry name" value="Pro_racemase_fam"/>
</dbReference>
<protein>
    <submittedName>
        <fullName evidence="2">Not a Proline racemase, nor 4-hydroxyproline epimerase</fullName>
    </submittedName>
</protein>
<dbReference type="EMBL" id="CP031165">
    <property type="protein sequence ID" value="AXV07441.1"/>
    <property type="molecule type" value="Genomic_DNA"/>
</dbReference>